<evidence type="ECO:0000256" key="6">
    <source>
        <dbReference type="ARBA" id="ARBA00023136"/>
    </source>
</evidence>
<evidence type="ECO:0000313" key="8">
    <source>
        <dbReference type="EMBL" id="BCD95834.1"/>
    </source>
</evidence>
<keyword evidence="4 7" id="KW-0812">Transmembrane</keyword>
<reference evidence="8 9" key="1">
    <citation type="journal article" date="2022" name="IScience">
        <title>An ultrasensitive nanofiber-based assay for enzymatic hydrolysis and deep-sea microbial degradation of cellulose.</title>
        <authorList>
            <person name="Tsudome M."/>
            <person name="Tachioka M."/>
            <person name="Miyazaki M."/>
            <person name="Uchimura K."/>
            <person name="Tsuda M."/>
            <person name="Takaki Y."/>
            <person name="Deguchi S."/>
        </authorList>
    </citation>
    <scope>NUCLEOTIDE SEQUENCE [LARGE SCALE GENOMIC DNA]</scope>
    <source>
        <strain evidence="8 9">GE09</strain>
    </source>
</reference>
<dbReference type="InterPro" id="IPR052923">
    <property type="entry name" value="UPF0718"/>
</dbReference>
<evidence type="ECO:0000256" key="3">
    <source>
        <dbReference type="ARBA" id="ARBA00022475"/>
    </source>
</evidence>
<dbReference type="InterPro" id="IPR005524">
    <property type="entry name" value="DUF318"/>
</dbReference>
<keyword evidence="3" id="KW-1003">Cell membrane</keyword>
<keyword evidence="9" id="KW-1185">Reference proteome</keyword>
<sequence>MSCCSNTPPEKKPPTSGCCGSPAPVQSSCCDTKAPRDYLLWGSLSLVLTLYLASFFNLPVTWLHHAAHSVFELLNTMAWGIAFGVLMVAVLAKVPREWVMAIMGTNAGFNGLLRATAAGVLLDLCSHGILMVGAKLYERGASLGQVMAFLIASPWNSFSLTLIMVALIGLQWTLIFIVLSLIIAVVAGWLFDQCVSKGWLPSNPNTQDLPADFVLWPAFRASAKKFNPTLKGTLNFFWNGVKESRMVIRWLLVGVLLAAAIRTFVPEDIFSSYFGPTLLGLAITLIAATVIEVCSEGSTPIAADIFNRANAPGNSFAFLMAGVATDYTEIMVIKSTTRSWKIALFLPLLVLPQVVLFALLLNAV</sequence>
<evidence type="ECO:0008006" key="10">
    <source>
        <dbReference type="Google" id="ProtNLM"/>
    </source>
</evidence>
<name>A0AAN1WDZ3_9GAMM</name>
<feature type="transmembrane region" description="Helical" evidence="7">
    <location>
        <begin position="271"/>
        <end position="291"/>
    </location>
</feature>
<evidence type="ECO:0000256" key="5">
    <source>
        <dbReference type="ARBA" id="ARBA00022989"/>
    </source>
</evidence>
<dbReference type="KEGG" id="marq:MARGE09_P0033"/>
<comment type="subcellular location">
    <subcellularLocation>
        <location evidence="1">Cell membrane</location>
        <topology evidence="1">Multi-pass membrane protein</topology>
    </subcellularLocation>
</comment>
<organism evidence="8 9">
    <name type="scientific">Marinagarivorans cellulosilyticus</name>
    <dbReference type="NCBI Taxonomy" id="2721545"/>
    <lineage>
        <taxon>Bacteria</taxon>
        <taxon>Pseudomonadati</taxon>
        <taxon>Pseudomonadota</taxon>
        <taxon>Gammaproteobacteria</taxon>
        <taxon>Cellvibrionales</taxon>
        <taxon>Cellvibrionaceae</taxon>
        <taxon>Marinagarivorans</taxon>
    </lineage>
</organism>
<protein>
    <recommendedName>
        <fullName evidence="10">ATPase</fullName>
    </recommendedName>
</protein>
<feature type="transmembrane region" description="Helical" evidence="7">
    <location>
        <begin position="146"/>
        <end position="168"/>
    </location>
</feature>
<feature type="transmembrane region" description="Helical" evidence="7">
    <location>
        <begin position="70"/>
        <end position="92"/>
    </location>
</feature>
<feature type="transmembrane region" description="Helical" evidence="7">
    <location>
        <begin position="174"/>
        <end position="191"/>
    </location>
</feature>
<evidence type="ECO:0000256" key="4">
    <source>
        <dbReference type="ARBA" id="ARBA00022692"/>
    </source>
</evidence>
<keyword evidence="6 7" id="KW-0472">Membrane</keyword>
<dbReference type="RefSeq" id="WP_236985285.1">
    <property type="nucleotide sequence ID" value="NZ_AP023086.1"/>
</dbReference>
<feature type="transmembrane region" description="Helical" evidence="7">
    <location>
        <begin position="342"/>
        <end position="361"/>
    </location>
</feature>
<dbReference type="PANTHER" id="PTHR34184">
    <property type="entry name" value="UPF0718 PROTEIN YCGR"/>
    <property type="match status" value="1"/>
</dbReference>
<feature type="transmembrane region" description="Helical" evidence="7">
    <location>
        <begin position="38"/>
        <end position="58"/>
    </location>
</feature>
<dbReference type="Proteomes" id="UP001320119">
    <property type="component" value="Chromosome"/>
</dbReference>
<accession>A0AAN1WDZ3</accession>
<keyword evidence="5 7" id="KW-1133">Transmembrane helix</keyword>
<dbReference type="AlphaFoldDB" id="A0AAN1WDZ3"/>
<evidence type="ECO:0000313" key="9">
    <source>
        <dbReference type="Proteomes" id="UP001320119"/>
    </source>
</evidence>
<gene>
    <name evidence="8" type="ORF">MARGE09_P0033</name>
</gene>
<dbReference type="GO" id="GO:0005886">
    <property type="term" value="C:plasma membrane"/>
    <property type="evidence" value="ECO:0007669"/>
    <property type="project" value="UniProtKB-SubCell"/>
</dbReference>
<dbReference type="Pfam" id="PF03773">
    <property type="entry name" value="ArsP_1"/>
    <property type="match status" value="1"/>
</dbReference>
<feature type="transmembrane region" description="Helical" evidence="7">
    <location>
        <begin position="247"/>
        <end position="265"/>
    </location>
</feature>
<comment type="similarity">
    <text evidence="2">Belongs to the UPF0718 family.</text>
</comment>
<evidence type="ECO:0000256" key="2">
    <source>
        <dbReference type="ARBA" id="ARBA00006386"/>
    </source>
</evidence>
<evidence type="ECO:0000256" key="1">
    <source>
        <dbReference type="ARBA" id="ARBA00004651"/>
    </source>
</evidence>
<proteinExistence type="inferred from homology"/>
<evidence type="ECO:0000256" key="7">
    <source>
        <dbReference type="SAM" id="Phobius"/>
    </source>
</evidence>
<feature type="transmembrane region" description="Helical" evidence="7">
    <location>
        <begin position="112"/>
        <end position="134"/>
    </location>
</feature>
<dbReference type="PANTHER" id="PTHR34184:SF4">
    <property type="entry name" value="UPF0718 PROTEIN YCGR"/>
    <property type="match status" value="1"/>
</dbReference>
<dbReference type="EMBL" id="AP023086">
    <property type="protein sequence ID" value="BCD95834.1"/>
    <property type="molecule type" value="Genomic_DNA"/>
</dbReference>